<accession>A0A1G5F3N5</accession>
<gene>
    <name evidence="2" type="ORF">SAMN05720606_10440</name>
</gene>
<dbReference type="InterPro" id="IPR020843">
    <property type="entry name" value="ER"/>
</dbReference>
<dbReference type="Gene3D" id="3.90.180.10">
    <property type="entry name" value="Medium-chain alcohol dehydrogenases, catalytic domain"/>
    <property type="match status" value="1"/>
</dbReference>
<dbReference type="InterPro" id="IPR052711">
    <property type="entry name" value="Zinc_ADH-like"/>
</dbReference>
<dbReference type="AlphaFoldDB" id="A0A1G5F3N5"/>
<dbReference type="Pfam" id="PF08240">
    <property type="entry name" value="ADH_N"/>
    <property type="match status" value="1"/>
</dbReference>
<dbReference type="STRING" id="582692.SAMN05720606_10440"/>
<dbReference type="PANTHER" id="PTHR45033:SF3">
    <property type="entry name" value="DEHYDROGENASE, PUTATIVE (AFU_ORTHOLOGUE AFUA_2G13270)-RELATED"/>
    <property type="match status" value="1"/>
</dbReference>
<evidence type="ECO:0000313" key="3">
    <source>
        <dbReference type="Proteomes" id="UP000198538"/>
    </source>
</evidence>
<dbReference type="SMART" id="SM00829">
    <property type="entry name" value="PKS_ER"/>
    <property type="match status" value="1"/>
</dbReference>
<name>A0A1G5F3N5_9BACL</name>
<dbReference type="Proteomes" id="UP000198538">
    <property type="component" value="Unassembled WGS sequence"/>
</dbReference>
<dbReference type="InterPro" id="IPR036291">
    <property type="entry name" value="NAD(P)-bd_dom_sf"/>
</dbReference>
<reference evidence="3" key="1">
    <citation type="submission" date="2016-10" db="EMBL/GenBank/DDBJ databases">
        <authorList>
            <person name="Varghese N."/>
            <person name="Submissions S."/>
        </authorList>
    </citation>
    <scope>NUCLEOTIDE SEQUENCE [LARGE SCALE GENOMIC DNA]</scope>
    <source>
        <strain evidence="3">BL9</strain>
    </source>
</reference>
<dbReference type="GO" id="GO:0016491">
    <property type="term" value="F:oxidoreductase activity"/>
    <property type="evidence" value="ECO:0007669"/>
    <property type="project" value="InterPro"/>
</dbReference>
<dbReference type="EMBL" id="FMVM01000004">
    <property type="protein sequence ID" value="SCY33859.1"/>
    <property type="molecule type" value="Genomic_DNA"/>
</dbReference>
<proteinExistence type="predicted"/>
<evidence type="ECO:0000313" key="2">
    <source>
        <dbReference type="EMBL" id="SCY33859.1"/>
    </source>
</evidence>
<dbReference type="Pfam" id="PF00107">
    <property type="entry name" value="ADH_zinc_N"/>
    <property type="match status" value="1"/>
</dbReference>
<dbReference type="InterPro" id="IPR013149">
    <property type="entry name" value="ADH-like_C"/>
</dbReference>
<dbReference type="SUPFAM" id="SSF51735">
    <property type="entry name" value="NAD(P)-binding Rossmann-fold domains"/>
    <property type="match status" value="1"/>
</dbReference>
<sequence length="336" mass="36009">MNVSKTMNAIIHSGHRGLEGLQYSTCPTPEAGPGQVVVELSAAGLNHRDLFIMSDRTPQDTPLIPGSDGAGIVVEVGEDVQHISIGQEVIIHPTLGWEHTAEVPVVPGIVGGPSHGTLAQNITLPASNVLPKPEHLSWLEAGVLSLSALTAYRALFTRGGLKAGEHLLIPGIGGGVATYALLMALAAGAKVTVTSRSEVKRAEALRLGAHQALDSHADWNDTMNSDEPVDIILDSIGQVMFPKYESVIRPGGRIVMFGASSGDDLHLPIRSIFFPQISLIGTSMGSREEFVQMLDWVDKHKIRPVIDSIYPLQNTAQAFERMEKGEQFGNIAITMR</sequence>
<organism evidence="2 3">
    <name type="scientific">Paenibacillus polysaccharolyticus</name>
    <dbReference type="NCBI Taxonomy" id="582692"/>
    <lineage>
        <taxon>Bacteria</taxon>
        <taxon>Bacillati</taxon>
        <taxon>Bacillota</taxon>
        <taxon>Bacilli</taxon>
        <taxon>Bacillales</taxon>
        <taxon>Paenibacillaceae</taxon>
        <taxon>Paenibacillus</taxon>
    </lineage>
</organism>
<dbReference type="SUPFAM" id="SSF50129">
    <property type="entry name" value="GroES-like"/>
    <property type="match status" value="1"/>
</dbReference>
<dbReference type="InterPro" id="IPR011032">
    <property type="entry name" value="GroES-like_sf"/>
</dbReference>
<evidence type="ECO:0000259" key="1">
    <source>
        <dbReference type="SMART" id="SM00829"/>
    </source>
</evidence>
<dbReference type="Gene3D" id="3.40.50.720">
    <property type="entry name" value="NAD(P)-binding Rossmann-like Domain"/>
    <property type="match status" value="1"/>
</dbReference>
<feature type="domain" description="Enoyl reductase (ER)" evidence="1">
    <location>
        <begin position="16"/>
        <end position="333"/>
    </location>
</feature>
<dbReference type="InterPro" id="IPR013154">
    <property type="entry name" value="ADH-like_N"/>
</dbReference>
<protein>
    <submittedName>
        <fullName evidence="2">Zinc-binding alcohol dehydrogenase/oxidoreductase</fullName>
    </submittedName>
</protein>
<keyword evidence="3" id="KW-1185">Reference proteome</keyword>
<dbReference type="PANTHER" id="PTHR45033">
    <property type="match status" value="1"/>
</dbReference>